<reference evidence="1 2" key="1">
    <citation type="submission" date="2020-08" db="EMBL/GenBank/DDBJ databases">
        <title>A Genomic Blueprint of the Chicken Gut Microbiome.</title>
        <authorList>
            <person name="Gilroy R."/>
            <person name="Ravi A."/>
            <person name="Getino M."/>
            <person name="Pursley I."/>
            <person name="Horton D.L."/>
            <person name="Alikhan N.-F."/>
            <person name="Baker D."/>
            <person name="Gharbi K."/>
            <person name="Hall N."/>
            <person name="Watson M."/>
            <person name="Adriaenssens E.M."/>
            <person name="Foster-Nyarko E."/>
            <person name="Jarju S."/>
            <person name="Secka A."/>
            <person name="Antonio M."/>
            <person name="Oren A."/>
            <person name="Chaudhuri R."/>
            <person name="La Ragione R.M."/>
            <person name="Hildebrand F."/>
            <person name="Pallen M.J."/>
        </authorList>
    </citation>
    <scope>NUCLEOTIDE SEQUENCE [LARGE SCALE GENOMIC DNA]</scope>
    <source>
        <strain evidence="1 2">Sa5YUA1</strain>
    </source>
</reference>
<organism evidence="1 2">
    <name type="scientific">Cytobacillus stercorigallinarum</name>
    <dbReference type="NCBI Taxonomy" id="2762240"/>
    <lineage>
        <taxon>Bacteria</taxon>
        <taxon>Bacillati</taxon>
        <taxon>Bacillota</taxon>
        <taxon>Bacilli</taxon>
        <taxon>Bacillales</taxon>
        <taxon>Bacillaceae</taxon>
        <taxon>Cytobacillus</taxon>
    </lineage>
</organism>
<comment type="caution">
    <text evidence="1">The sequence shown here is derived from an EMBL/GenBank/DDBJ whole genome shotgun (WGS) entry which is preliminary data.</text>
</comment>
<accession>A0ABR8QTL0</accession>
<proteinExistence type="predicted"/>
<protein>
    <submittedName>
        <fullName evidence="1">Uncharacterized protein</fullName>
    </submittedName>
</protein>
<gene>
    <name evidence="1" type="ORF">H9655_17665</name>
</gene>
<evidence type="ECO:0000313" key="1">
    <source>
        <dbReference type="EMBL" id="MBD7938865.1"/>
    </source>
</evidence>
<dbReference type="Proteomes" id="UP000657931">
    <property type="component" value="Unassembled WGS sequence"/>
</dbReference>
<keyword evidence="2" id="KW-1185">Reference proteome</keyword>
<sequence length="192" mass="22096">MKAMDKRELLAEDLLKKVIQGKRVGDFYPFNHGDDAQVEHYISHLVGEIGGLKGLLYEADFDHYGSGFASYVSVFFWKKEEEEVLANGEVSMKGLWLYISRLATVVIMGKGEMTRHGSSGSRDFLASHTVCEWPSETWSKQIWAIKKIVEAYHYVILTKADVDQYLDFQLDIPTILSEPPYKVFDAHFYWED</sequence>
<evidence type="ECO:0000313" key="2">
    <source>
        <dbReference type="Proteomes" id="UP000657931"/>
    </source>
</evidence>
<dbReference type="RefSeq" id="WP_191816507.1">
    <property type="nucleotide sequence ID" value="NZ_JACSQT010000010.1"/>
</dbReference>
<dbReference type="EMBL" id="JACSQT010000010">
    <property type="protein sequence ID" value="MBD7938865.1"/>
    <property type="molecule type" value="Genomic_DNA"/>
</dbReference>
<name>A0ABR8QTL0_9BACI</name>